<dbReference type="PANTHER" id="PTHR10736">
    <property type="entry name" value="BESTROPHIN"/>
    <property type="match status" value="1"/>
</dbReference>
<evidence type="ECO:0000256" key="4">
    <source>
        <dbReference type="ARBA" id="ARBA00023136"/>
    </source>
</evidence>
<evidence type="ECO:0000256" key="3">
    <source>
        <dbReference type="ARBA" id="ARBA00022989"/>
    </source>
</evidence>
<organism evidence="8 9">
    <name type="scientific">Cyprinus carpio</name>
    <name type="common">Common carp</name>
    <dbReference type="NCBI Taxonomy" id="7962"/>
    <lineage>
        <taxon>Eukaryota</taxon>
        <taxon>Metazoa</taxon>
        <taxon>Chordata</taxon>
        <taxon>Craniata</taxon>
        <taxon>Vertebrata</taxon>
        <taxon>Euteleostomi</taxon>
        <taxon>Actinopterygii</taxon>
        <taxon>Neopterygii</taxon>
        <taxon>Teleostei</taxon>
        <taxon>Ostariophysi</taxon>
        <taxon>Cypriniformes</taxon>
        <taxon>Cyprinidae</taxon>
        <taxon>Cyprininae</taxon>
        <taxon>Cyprinus</taxon>
    </lineage>
</organism>
<feature type="transmembrane region" description="Helical" evidence="7">
    <location>
        <begin position="31"/>
        <end position="54"/>
    </location>
</feature>
<feature type="transmembrane region" description="Helical" evidence="7">
    <location>
        <begin position="75"/>
        <end position="95"/>
    </location>
</feature>
<keyword evidence="7" id="KW-0813">Transport</keyword>
<keyword evidence="2 7" id="KW-0812">Transmembrane</keyword>
<keyword evidence="7" id="KW-0407">Ion channel</keyword>
<evidence type="ECO:0000256" key="7">
    <source>
        <dbReference type="RuleBase" id="RU363126"/>
    </source>
</evidence>
<comment type="catalytic activity">
    <reaction evidence="5">
        <text>chloride(in) = chloride(out)</text>
        <dbReference type="Rhea" id="RHEA:29823"/>
        <dbReference type="ChEBI" id="CHEBI:17996"/>
    </reaction>
</comment>
<accession>A0A8C2KRS8</accession>
<keyword evidence="4 7" id="KW-0472">Membrane</keyword>
<dbReference type="GO" id="GO:0034707">
    <property type="term" value="C:chloride channel complex"/>
    <property type="evidence" value="ECO:0007669"/>
    <property type="project" value="UniProtKB-KW"/>
</dbReference>
<feature type="transmembrane region" description="Helical" evidence="7">
    <location>
        <begin position="249"/>
        <end position="268"/>
    </location>
</feature>
<comment type="similarity">
    <text evidence="6 7">Belongs to the anion channel-forming bestrophin (TC 1.A.46) family. Calcium-sensitive chloride channel subfamily.</text>
</comment>
<feature type="transmembrane region" description="Helical" evidence="7">
    <location>
        <begin position="209"/>
        <end position="229"/>
    </location>
</feature>
<keyword evidence="7" id="KW-0868">Chloride</keyword>
<protein>
    <recommendedName>
        <fullName evidence="7">Bestrophin homolog</fullName>
    </recommendedName>
</protein>
<evidence type="ECO:0000256" key="2">
    <source>
        <dbReference type="ARBA" id="ARBA00022692"/>
    </source>
</evidence>
<dbReference type="InterPro" id="IPR000615">
    <property type="entry name" value="Bestrophin"/>
</dbReference>
<dbReference type="Ensembl" id="ENSCCRT00020122466.1">
    <property type="protein sequence ID" value="ENSCCRP00020112195.1"/>
    <property type="gene ID" value="ENSCCRG00020050902.1"/>
</dbReference>
<keyword evidence="7" id="KW-1003">Cell membrane</keyword>
<comment type="function">
    <text evidence="7">Forms chloride channels.</text>
</comment>
<reference evidence="8" key="1">
    <citation type="submission" date="2025-08" db="UniProtKB">
        <authorList>
            <consortium name="Ensembl"/>
        </authorList>
    </citation>
    <scope>IDENTIFICATION</scope>
</reference>
<dbReference type="Proteomes" id="UP000694701">
    <property type="component" value="Unplaced"/>
</dbReference>
<dbReference type="AlphaFoldDB" id="A0A8C2KRS8"/>
<evidence type="ECO:0000256" key="1">
    <source>
        <dbReference type="ARBA" id="ARBA00004370"/>
    </source>
</evidence>
<dbReference type="InterPro" id="IPR021134">
    <property type="entry name" value="Bestrophin-like"/>
</dbReference>
<evidence type="ECO:0000256" key="6">
    <source>
        <dbReference type="ARBA" id="ARBA00034769"/>
    </source>
</evidence>
<keyword evidence="7" id="KW-0869">Chloride channel</keyword>
<dbReference type="GO" id="GO:0005886">
    <property type="term" value="C:plasma membrane"/>
    <property type="evidence" value="ECO:0007669"/>
    <property type="project" value="UniProtKB-SubCell"/>
</dbReference>
<keyword evidence="7" id="KW-0406">Ion transport</keyword>
<evidence type="ECO:0000256" key="5">
    <source>
        <dbReference type="ARBA" id="ARBA00024167"/>
    </source>
</evidence>
<sequence length="273" mass="31850">MTVTYSRWVADARLGTFYRLLLRWKGSIYKLLYRELLIFTVMYGTISITYRCILTEEQRRMFEKLSMYCDQYAQLIPVSFVLGFYVTLVVTRWWGQFESVPWPDRLSALVSGHVRGADEGARLIRRSLMRYANLSGILIYRSVSTAVYKRFPTMSHLVQAGLMTAEELRHLEELPSPHNKFWVPCMWFVSLAMRARSEGRINNDVAMTAILNVVTVAVYSFFLACLIGRQFLDPTQGYPGHNLDFYLPVFTLLQFFFYVGWLKVCYLISEVSH</sequence>
<keyword evidence="3 7" id="KW-1133">Transmembrane helix</keyword>
<evidence type="ECO:0000313" key="8">
    <source>
        <dbReference type="Ensembl" id="ENSCCRP00020112195.1"/>
    </source>
</evidence>
<name>A0A8C2KRS8_CYPCA</name>
<comment type="subcellular location">
    <subcellularLocation>
        <location evidence="7">Cell membrane</location>
        <topology evidence="7">Multi-pass membrane protein</topology>
    </subcellularLocation>
    <subcellularLocation>
        <location evidence="1">Membrane</location>
    </subcellularLocation>
</comment>
<dbReference type="GO" id="GO:0005254">
    <property type="term" value="F:chloride channel activity"/>
    <property type="evidence" value="ECO:0007669"/>
    <property type="project" value="UniProtKB-KW"/>
</dbReference>
<dbReference type="PANTHER" id="PTHR10736:SF4">
    <property type="entry name" value="BESTROPHIN-1"/>
    <property type="match status" value="1"/>
</dbReference>
<proteinExistence type="inferred from homology"/>
<dbReference type="Pfam" id="PF01062">
    <property type="entry name" value="Bestrophin"/>
    <property type="match status" value="1"/>
</dbReference>
<evidence type="ECO:0000313" key="9">
    <source>
        <dbReference type="Proteomes" id="UP000694701"/>
    </source>
</evidence>